<feature type="compositionally biased region" description="Low complexity" evidence="1">
    <location>
        <begin position="13"/>
        <end position="24"/>
    </location>
</feature>
<evidence type="ECO:0000256" key="1">
    <source>
        <dbReference type="SAM" id="MobiDB-lite"/>
    </source>
</evidence>
<sequence>MSFSVSPYFLVGSQSRRQQQRQQQLGAQTKEAVDVPGQNSGSQEYRETGLGPGAESGRLWNGGVVRPNGS</sequence>
<dbReference type="Proteomes" id="UP000287033">
    <property type="component" value="Unassembled WGS sequence"/>
</dbReference>
<comment type="caution">
    <text evidence="2">The sequence shown here is derived from an EMBL/GenBank/DDBJ whole genome shotgun (WGS) entry which is preliminary data.</text>
</comment>
<gene>
    <name evidence="2" type="ORF">chiPu_0004369</name>
</gene>
<reference evidence="2 3" key="1">
    <citation type="journal article" date="2018" name="Nat. Ecol. Evol.">
        <title>Shark genomes provide insights into elasmobranch evolution and the origin of vertebrates.</title>
        <authorList>
            <person name="Hara Y"/>
            <person name="Yamaguchi K"/>
            <person name="Onimaru K"/>
            <person name="Kadota M"/>
            <person name="Koyanagi M"/>
            <person name="Keeley SD"/>
            <person name="Tatsumi K"/>
            <person name="Tanaka K"/>
            <person name="Motone F"/>
            <person name="Kageyama Y"/>
            <person name="Nozu R"/>
            <person name="Adachi N"/>
            <person name="Nishimura O"/>
            <person name="Nakagawa R"/>
            <person name="Tanegashima C"/>
            <person name="Kiyatake I"/>
            <person name="Matsumoto R"/>
            <person name="Murakumo K"/>
            <person name="Nishida K"/>
            <person name="Terakita A"/>
            <person name="Kuratani S"/>
            <person name="Sato K"/>
            <person name="Hyodo S Kuraku.S."/>
        </authorList>
    </citation>
    <scope>NUCLEOTIDE SEQUENCE [LARGE SCALE GENOMIC DNA]</scope>
</reference>
<dbReference type="AlphaFoldDB" id="A0A401S6D6"/>
<protein>
    <submittedName>
        <fullName evidence="2">Uncharacterized protein</fullName>
    </submittedName>
</protein>
<evidence type="ECO:0000313" key="3">
    <source>
        <dbReference type="Proteomes" id="UP000287033"/>
    </source>
</evidence>
<dbReference type="EMBL" id="BEZZ01000105">
    <property type="protein sequence ID" value="GCC25955.1"/>
    <property type="molecule type" value="Genomic_DNA"/>
</dbReference>
<keyword evidence="3" id="KW-1185">Reference proteome</keyword>
<proteinExistence type="predicted"/>
<organism evidence="2 3">
    <name type="scientific">Chiloscyllium punctatum</name>
    <name type="common">Brownbanded bambooshark</name>
    <name type="synonym">Hemiscyllium punctatum</name>
    <dbReference type="NCBI Taxonomy" id="137246"/>
    <lineage>
        <taxon>Eukaryota</taxon>
        <taxon>Metazoa</taxon>
        <taxon>Chordata</taxon>
        <taxon>Craniata</taxon>
        <taxon>Vertebrata</taxon>
        <taxon>Chondrichthyes</taxon>
        <taxon>Elasmobranchii</taxon>
        <taxon>Galeomorphii</taxon>
        <taxon>Galeoidea</taxon>
        <taxon>Orectolobiformes</taxon>
        <taxon>Hemiscylliidae</taxon>
        <taxon>Chiloscyllium</taxon>
    </lineage>
</organism>
<name>A0A401S6D6_CHIPU</name>
<evidence type="ECO:0000313" key="2">
    <source>
        <dbReference type="EMBL" id="GCC25955.1"/>
    </source>
</evidence>
<accession>A0A401S6D6</accession>
<feature type="region of interest" description="Disordered" evidence="1">
    <location>
        <begin position="13"/>
        <end position="70"/>
    </location>
</feature>